<evidence type="ECO:0000313" key="1">
    <source>
        <dbReference type="EMBL" id="KZM26470.1"/>
    </source>
</evidence>
<dbReference type="InterPro" id="IPR052973">
    <property type="entry name" value="Fungal_sec-metab_reg_TF"/>
</dbReference>
<name>A0A163JNC5_DIDRA</name>
<dbReference type="AlphaFoldDB" id="A0A163JNC5"/>
<proteinExistence type="predicted"/>
<dbReference type="STRING" id="5454.A0A163JNC5"/>
<comment type="caution">
    <text evidence="1">The sequence shown here is derived from an EMBL/GenBank/DDBJ whole genome shotgun (WGS) entry which is preliminary data.</text>
</comment>
<accession>A0A163JNC5</accession>
<reference evidence="1 2" key="1">
    <citation type="journal article" date="2016" name="Sci. Rep.">
        <title>Draft genome sequencing and secretome analysis of fungal phytopathogen Ascochyta rabiei provides insight into the necrotrophic effector repertoire.</title>
        <authorList>
            <person name="Verma S."/>
            <person name="Gazara R.K."/>
            <person name="Nizam S."/>
            <person name="Parween S."/>
            <person name="Chattopadhyay D."/>
            <person name="Verma P.K."/>
        </authorList>
    </citation>
    <scope>NUCLEOTIDE SEQUENCE [LARGE SCALE GENOMIC DNA]</scope>
    <source>
        <strain evidence="1 2">ArDII</strain>
    </source>
</reference>
<keyword evidence="2" id="KW-1185">Reference proteome</keyword>
<dbReference type="EMBL" id="JYNV01000103">
    <property type="protein sequence ID" value="KZM26470.1"/>
    <property type="molecule type" value="Genomic_DNA"/>
</dbReference>
<dbReference type="PANTHER" id="PTHR35392">
    <property type="entry name" value="ZN(II)2CYS6 TRANSCRIPTION FACTOR (EUROFUNG)-RELATED-RELATED"/>
    <property type="match status" value="1"/>
</dbReference>
<gene>
    <name evidence="1" type="ORF">ST47_g2221</name>
</gene>
<dbReference type="Proteomes" id="UP000076837">
    <property type="component" value="Unassembled WGS sequence"/>
</dbReference>
<protein>
    <submittedName>
        <fullName evidence="1">Uncharacterized protein</fullName>
    </submittedName>
</protein>
<evidence type="ECO:0000313" key="2">
    <source>
        <dbReference type="Proteomes" id="UP000076837"/>
    </source>
</evidence>
<organism evidence="1 2">
    <name type="scientific">Didymella rabiei</name>
    <name type="common">Chickpea ascochyta blight fungus</name>
    <name type="synonym">Mycosphaerella rabiei</name>
    <dbReference type="NCBI Taxonomy" id="5454"/>
    <lineage>
        <taxon>Eukaryota</taxon>
        <taxon>Fungi</taxon>
        <taxon>Dikarya</taxon>
        <taxon>Ascomycota</taxon>
        <taxon>Pezizomycotina</taxon>
        <taxon>Dothideomycetes</taxon>
        <taxon>Pleosporomycetidae</taxon>
        <taxon>Pleosporales</taxon>
        <taxon>Pleosporineae</taxon>
        <taxon>Didymellaceae</taxon>
        <taxon>Ascochyta</taxon>
    </lineage>
</organism>
<sequence length="361" mass="41394">MSYPLELWKQYYNISDSAHLDLLLILQQQYGIDIAAITFDLSMTATNHIFDLSEVLTQAELLHQPTTALLEPVPAEPRNFRHGDHHGRFDARTSSVVTYPNGAQHENIRDKAADEQKPCARWQELPYEKKLAWEDLAIGKSILTVDVQHFRYGPTLSVNCSPFEVVNSEQVRLFHKTTRGWASVDTTAFALSESVDDAILDSYIGEHVALFLHQAVADSTWLNVVLNHASNYLEDDLIQRALRLWSAHRLLMQGWQLTLPGSLGMPPVTDPSSFLFNTTPAPRVIQNQLDRRLERYCADQEAECLKALSVTMLGRYRRDWVATFISAVMVLHTRERDIFRLLYWTLDTSNVRRIYLLSRAR</sequence>